<proteinExistence type="predicted"/>
<accession>A0ACC2FK25</accession>
<dbReference type="EMBL" id="CM055753">
    <property type="protein sequence ID" value="KAJ7991731.1"/>
    <property type="molecule type" value="Genomic_DNA"/>
</dbReference>
<reference evidence="1" key="1">
    <citation type="submission" date="2021-05" db="EMBL/GenBank/DDBJ databases">
        <authorList>
            <person name="Pan Q."/>
            <person name="Jouanno E."/>
            <person name="Zahm M."/>
            <person name="Klopp C."/>
            <person name="Cabau C."/>
            <person name="Louis A."/>
            <person name="Berthelot C."/>
            <person name="Parey E."/>
            <person name="Roest Crollius H."/>
            <person name="Montfort J."/>
            <person name="Robinson-Rechavi M."/>
            <person name="Bouchez O."/>
            <person name="Lampietro C."/>
            <person name="Lopez Roques C."/>
            <person name="Donnadieu C."/>
            <person name="Postlethwait J."/>
            <person name="Bobe J."/>
            <person name="Dillon D."/>
            <person name="Chandos A."/>
            <person name="von Hippel F."/>
            <person name="Guiguen Y."/>
        </authorList>
    </citation>
    <scope>NUCLEOTIDE SEQUENCE</scope>
    <source>
        <strain evidence="1">YG-Jan2019</strain>
    </source>
</reference>
<keyword evidence="2" id="KW-1185">Reference proteome</keyword>
<comment type="caution">
    <text evidence="1">The sequence shown here is derived from an EMBL/GenBank/DDBJ whole genome shotgun (WGS) entry which is preliminary data.</text>
</comment>
<organism evidence="1 2">
    <name type="scientific">Dallia pectoralis</name>
    <name type="common">Alaska blackfish</name>
    <dbReference type="NCBI Taxonomy" id="75939"/>
    <lineage>
        <taxon>Eukaryota</taxon>
        <taxon>Metazoa</taxon>
        <taxon>Chordata</taxon>
        <taxon>Craniata</taxon>
        <taxon>Vertebrata</taxon>
        <taxon>Euteleostomi</taxon>
        <taxon>Actinopterygii</taxon>
        <taxon>Neopterygii</taxon>
        <taxon>Teleostei</taxon>
        <taxon>Protacanthopterygii</taxon>
        <taxon>Esociformes</taxon>
        <taxon>Umbridae</taxon>
        <taxon>Dallia</taxon>
    </lineage>
</organism>
<gene>
    <name evidence="1" type="ORF">DPEC_G00286920</name>
</gene>
<dbReference type="Proteomes" id="UP001157502">
    <property type="component" value="Chromosome 26"/>
</dbReference>
<sequence>MDLPRERAVECRENGYLLSAKEIGTGAYSKVFLGYATPDKISQNYKLARDLKSKNHNMVAIKIISLSQAPRGYSKKLLDREIYALNATYRHTGVVQLYDTFRSPTRFYLILELVLRGDLLRHINAESRSKGRPGISEQDARKIFKQIIYAVMHCHNNHIVHRDLKCENILLDERGFVKLTDFGIAKHYIGRSSMMNTFCGSVSYTAPEILLCRKYSGEQADLWSLGVILYAMVMGKLPYHEKHPRKLVQLIQKELPFHQPISSGCQDLICQLLQWQPSARISLLQITTHPWMTLTLTGMYQPFKLHPTESDIAEKEPIGFVVGRSCHSGSGTGPSFGRSPTSLPGGPHRTSVAPQPHYRPGASSANCTHREPGQQRADPHSPKPRSVTPCRLLTRPTQNQSADPNRLFVTWPRPPTVPKPRPPSTIKPFHNSLNLKLPGLATKDQQPHRRLRSLSGKPADSGPPRQRRMMCDFNTSRISC</sequence>
<evidence type="ECO:0000313" key="2">
    <source>
        <dbReference type="Proteomes" id="UP001157502"/>
    </source>
</evidence>
<protein>
    <submittedName>
        <fullName evidence="1">Uncharacterized protein</fullName>
    </submittedName>
</protein>
<name>A0ACC2FK25_DALPE</name>
<evidence type="ECO:0000313" key="1">
    <source>
        <dbReference type="EMBL" id="KAJ7991731.1"/>
    </source>
</evidence>